<organism evidence="4 5">
    <name type="scientific">Skermanella cutis</name>
    <dbReference type="NCBI Taxonomy" id="2775420"/>
    <lineage>
        <taxon>Bacteria</taxon>
        <taxon>Pseudomonadati</taxon>
        <taxon>Pseudomonadota</taxon>
        <taxon>Alphaproteobacteria</taxon>
        <taxon>Rhodospirillales</taxon>
        <taxon>Azospirillaceae</taxon>
        <taxon>Skermanella</taxon>
    </lineage>
</organism>
<dbReference type="SUPFAM" id="SSF56925">
    <property type="entry name" value="OMPA-like"/>
    <property type="match status" value="1"/>
</dbReference>
<evidence type="ECO:0000313" key="4">
    <source>
        <dbReference type="EMBL" id="QQP89238.1"/>
    </source>
</evidence>
<evidence type="ECO:0000259" key="3">
    <source>
        <dbReference type="Pfam" id="PF13505"/>
    </source>
</evidence>
<proteinExistence type="predicted"/>
<dbReference type="EMBL" id="CP067420">
    <property type="protein sequence ID" value="QQP89238.1"/>
    <property type="molecule type" value="Genomic_DNA"/>
</dbReference>
<accession>A0ABX7B7A8</accession>
<dbReference type="InterPro" id="IPR011250">
    <property type="entry name" value="OMP/PagP_B-barrel"/>
</dbReference>
<evidence type="ECO:0000256" key="2">
    <source>
        <dbReference type="SAM" id="SignalP"/>
    </source>
</evidence>
<dbReference type="RefSeq" id="WP_201075238.1">
    <property type="nucleotide sequence ID" value="NZ_CP067420.1"/>
</dbReference>
<protein>
    <submittedName>
        <fullName evidence="4">Porin family protein</fullName>
    </submittedName>
</protein>
<dbReference type="InterPro" id="IPR027385">
    <property type="entry name" value="Beta-barrel_OMP"/>
</dbReference>
<sequence length="226" mass="24500">MIRTALFATAAAVAMASFAASSQAQTNPQAPQAGQDYFEADTGFYVRGSLGYSWSANDDIDYSPLWGLGVGYRFDPNFRADITVDWRDRYVVEGSSFSSFDSAVDNRSFMLNAYYDFDQIPIVQLPGGFKPYLGAGVGFSRTSVNDQVIPGAGGTVASISGSDRTRFSWQGMAGVGYQMTEEFAVDLGYRYAQLGKVRASSTTATTGSIDEDLNVHELVLTARYGF</sequence>
<dbReference type="Pfam" id="PF13505">
    <property type="entry name" value="OMP_b-brl"/>
    <property type="match status" value="1"/>
</dbReference>
<feature type="chain" id="PRO_5047152221" evidence="2">
    <location>
        <begin position="20"/>
        <end position="226"/>
    </location>
</feature>
<gene>
    <name evidence="4" type="ORF">IGS68_25140</name>
</gene>
<dbReference type="Proteomes" id="UP000595197">
    <property type="component" value="Chromosome"/>
</dbReference>
<dbReference type="Gene3D" id="2.40.160.20">
    <property type="match status" value="1"/>
</dbReference>
<evidence type="ECO:0000313" key="5">
    <source>
        <dbReference type="Proteomes" id="UP000595197"/>
    </source>
</evidence>
<keyword evidence="1 2" id="KW-0732">Signal</keyword>
<reference evidence="4" key="1">
    <citation type="submission" date="2021-02" db="EMBL/GenBank/DDBJ databases">
        <title>Skermanella TT6 skin isolate.</title>
        <authorList>
            <person name="Lee K."/>
            <person name="Ganzorig M."/>
        </authorList>
    </citation>
    <scope>NUCLEOTIDE SEQUENCE</scope>
    <source>
        <strain evidence="4">TT6</strain>
    </source>
</reference>
<name>A0ABX7B7A8_9PROT</name>
<keyword evidence="5" id="KW-1185">Reference proteome</keyword>
<evidence type="ECO:0000256" key="1">
    <source>
        <dbReference type="ARBA" id="ARBA00022729"/>
    </source>
</evidence>
<feature type="signal peptide" evidence="2">
    <location>
        <begin position="1"/>
        <end position="19"/>
    </location>
</feature>
<feature type="domain" description="Outer membrane protein beta-barrel" evidence="3">
    <location>
        <begin position="11"/>
        <end position="226"/>
    </location>
</feature>